<dbReference type="InterPro" id="IPR025890">
    <property type="entry name" value="Abhydrolase_bac"/>
</dbReference>
<evidence type="ECO:0000313" key="2">
    <source>
        <dbReference type="Proteomes" id="UP000824265"/>
    </source>
</evidence>
<comment type="caution">
    <text evidence="1">The sequence shown here is derived from an EMBL/GenBank/DDBJ whole genome shotgun (WGS) entry which is preliminary data.</text>
</comment>
<dbReference type="Pfam" id="PF12715">
    <property type="entry name" value="Abhydrolase_7"/>
    <property type="match status" value="1"/>
</dbReference>
<dbReference type="Proteomes" id="UP000824265">
    <property type="component" value="Unassembled WGS sequence"/>
</dbReference>
<reference evidence="1" key="1">
    <citation type="journal article" date="2021" name="PeerJ">
        <title>Extensive microbial diversity within the chicken gut microbiome revealed by metagenomics and culture.</title>
        <authorList>
            <person name="Gilroy R."/>
            <person name="Ravi A."/>
            <person name="Getino M."/>
            <person name="Pursley I."/>
            <person name="Horton D.L."/>
            <person name="Alikhan N.F."/>
            <person name="Baker D."/>
            <person name="Gharbi K."/>
            <person name="Hall N."/>
            <person name="Watson M."/>
            <person name="Adriaenssens E.M."/>
            <person name="Foster-Nyarko E."/>
            <person name="Jarju S."/>
            <person name="Secka A."/>
            <person name="Antonio M."/>
            <person name="Oren A."/>
            <person name="Chaudhuri R.R."/>
            <person name="La Ragione R."/>
            <person name="Hildebrand F."/>
            <person name="Pallen M.J."/>
        </authorList>
    </citation>
    <scope>NUCLEOTIDE SEQUENCE</scope>
    <source>
        <strain evidence="1">CHK195-6426</strain>
    </source>
</reference>
<dbReference type="PANTHER" id="PTHR47381:SF3">
    <property type="entry name" value="ALPHA_BETA-HYDROLASES SUPERFAMILY PROTEIN"/>
    <property type="match status" value="1"/>
</dbReference>
<accession>A0A9D1R5C0</accession>
<evidence type="ECO:0000313" key="1">
    <source>
        <dbReference type="EMBL" id="HIW80798.1"/>
    </source>
</evidence>
<dbReference type="PANTHER" id="PTHR47381">
    <property type="entry name" value="ALPHA/BETA-HYDROLASES SUPERFAMILY PROTEIN"/>
    <property type="match status" value="1"/>
</dbReference>
<name>A0A9D1R5C0_9FIRM</name>
<gene>
    <name evidence="1" type="ORF">H9742_04580</name>
</gene>
<organism evidence="1 2">
    <name type="scientific">Candidatus Acetatifactor stercoripullorum</name>
    <dbReference type="NCBI Taxonomy" id="2838414"/>
    <lineage>
        <taxon>Bacteria</taxon>
        <taxon>Bacillati</taxon>
        <taxon>Bacillota</taxon>
        <taxon>Clostridia</taxon>
        <taxon>Lachnospirales</taxon>
        <taxon>Lachnospiraceae</taxon>
        <taxon>Acetatifactor</taxon>
    </lineage>
</organism>
<dbReference type="EMBL" id="DXGH01000027">
    <property type="protein sequence ID" value="HIW80798.1"/>
    <property type="molecule type" value="Genomic_DNA"/>
</dbReference>
<proteinExistence type="predicted"/>
<dbReference type="GO" id="GO:0016787">
    <property type="term" value="F:hydrolase activity"/>
    <property type="evidence" value="ECO:0007669"/>
    <property type="project" value="UniProtKB-KW"/>
</dbReference>
<reference evidence="1" key="2">
    <citation type="submission" date="2021-04" db="EMBL/GenBank/DDBJ databases">
        <authorList>
            <person name="Gilroy R."/>
        </authorList>
    </citation>
    <scope>NUCLEOTIDE SEQUENCE</scope>
    <source>
        <strain evidence="1">CHK195-6426</strain>
    </source>
</reference>
<dbReference type="InterPro" id="IPR029058">
    <property type="entry name" value="AB_hydrolase_fold"/>
</dbReference>
<dbReference type="SUPFAM" id="SSF53474">
    <property type="entry name" value="alpha/beta-Hydrolases"/>
    <property type="match status" value="1"/>
</dbReference>
<dbReference type="Gene3D" id="3.40.50.1820">
    <property type="entry name" value="alpha/beta hydrolase"/>
    <property type="match status" value="1"/>
</dbReference>
<dbReference type="AlphaFoldDB" id="A0A9D1R5C0"/>
<keyword evidence="1" id="KW-0378">Hydrolase</keyword>
<sequence length="341" mass="38240">MSRHQFSMEYYWRMQAEKISPALSWNEEWDFAEWKKASGAKLRELIGDFPKRVPLMSDVEYSVEEEDFIRQRVVFDSEEEMSVPCQVLIPKGEQPQGGFPAILCCHGHGKFGKDPVAGLAGTPECRADIAEMNYDYGAQMAKAGFLTICPDLRGFGERRDGDDWLGRDTCNVNLLKGEILGKYPLALNIWDMKCCIDYLCTRKDVNPQRIGMMGLSLGGTMTAFTTAVEPRIKAADIIAYINPLDRFGIARGNFCGSQILPGLRCHLDTSDIAGLIAPRPLLLEMGTGDRCFFFQDLWKGYESVKNIYENAGAGDQLWKDIHPGGHAFSGKKAAAFFRQYL</sequence>
<protein>
    <submittedName>
        <fullName evidence="1">Dienelactone hydrolase family protein</fullName>
    </submittedName>
</protein>